<evidence type="ECO:0000313" key="4">
    <source>
        <dbReference type="Proteomes" id="UP000054538"/>
    </source>
</evidence>
<organism evidence="3 4">
    <name type="scientific">Paxillus rubicundulus Ve08.2h10</name>
    <dbReference type="NCBI Taxonomy" id="930991"/>
    <lineage>
        <taxon>Eukaryota</taxon>
        <taxon>Fungi</taxon>
        <taxon>Dikarya</taxon>
        <taxon>Basidiomycota</taxon>
        <taxon>Agaricomycotina</taxon>
        <taxon>Agaricomycetes</taxon>
        <taxon>Agaricomycetidae</taxon>
        <taxon>Boletales</taxon>
        <taxon>Paxilineae</taxon>
        <taxon>Paxillaceae</taxon>
        <taxon>Paxillus</taxon>
    </lineage>
</organism>
<feature type="transmembrane region" description="Helical" evidence="1">
    <location>
        <begin position="218"/>
        <end position="237"/>
    </location>
</feature>
<feature type="non-terminal residue" evidence="3">
    <location>
        <position position="1"/>
    </location>
</feature>
<evidence type="ECO:0000259" key="2">
    <source>
        <dbReference type="Pfam" id="PF20151"/>
    </source>
</evidence>
<keyword evidence="4" id="KW-1185">Reference proteome</keyword>
<evidence type="ECO:0000313" key="3">
    <source>
        <dbReference type="EMBL" id="KIK81743.1"/>
    </source>
</evidence>
<keyword evidence="1" id="KW-0812">Transmembrane</keyword>
<dbReference type="InParanoid" id="A0A0D0D127"/>
<feature type="transmembrane region" description="Helical" evidence="1">
    <location>
        <begin position="133"/>
        <end position="156"/>
    </location>
</feature>
<dbReference type="EMBL" id="KN825737">
    <property type="protein sequence ID" value="KIK81743.1"/>
    <property type="molecule type" value="Genomic_DNA"/>
</dbReference>
<feature type="domain" description="DUF6533" evidence="2">
    <location>
        <begin position="1"/>
        <end position="38"/>
    </location>
</feature>
<keyword evidence="1" id="KW-0472">Membrane</keyword>
<gene>
    <name evidence="3" type="ORF">PAXRUDRAFT_155326</name>
</gene>
<sequence length="266" mass="29469">ILAYDHIITIAEEITFVWRRPKRASSILFFLNRYLGLLGNAATVAVSLAPLSPKVCASLSRVHQLSLIENEIVMCVLLTLRTVALYGRDKRIIAFMLAMNMCLVAVSTWSLIGQRSYLATDVPGCYMGIDARTAIHFAAAWEALLVFDSLVFLMTLRKTLKPYLRSGPLSPGQKLNIMALIFRDGAMYYAAMVLANLTNILSFYVNPDRRGFQPLMRGGLSTFASCISITFLSRLMLNLYETADGGVFFVRVSQDAPRLSLGVAHG</sequence>
<reference evidence="4" key="2">
    <citation type="submission" date="2015-01" db="EMBL/GenBank/DDBJ databases">
        <title>Evolutionary Origins and Diversification of the Mycorrhizal Mutualists.</title>
        <authorList>
            <consortium name="DOE Joint Genome Institute"/>
            <consortium name="Mycorrhizal Genomics Consortium"/>
            <person name="Kohler A."/>
            <person name="Kuo A."/>
            <person name="Nagy L.G."/>
            <person name="Floudas D."/>
            <person name="Copeland A."/>
            <person name="Barry K.W."/>
            <person name="Cichocki N."/>
            <person name="Veneault-Fourrey C."/>
            <person name="LaButti K."/>
            <person name="Lindquist E.A."/>
            <person name="Lipzen A."/>
            <person name="Lundell T."/>
            <person name="Morin E."/>
            <person name="Murat C."/>
            <person name="Riley R."/>
            <person name="Ohm R."/>
            <person name="Sun H."/>
            <person name="Tunlid A."/>
            <person name="Henrissat B."/>
            <person name="Grigoriev I.V."/>
            <person name="Hibbett D.S."/>
            <person name="Martin F."/>
        </authorList>
    </citation>
    <scope>NUCLEOTIDE SEQUENCE [LARGE SCALE GENOMIC DNA]</scope>
    <source>
        <strain evidence="4">Ve08.2h10</strain>
    </source>
</reference>
<dbReference type="HOGENOM" id="CLU_035509_7_0_1"/>
<proteinExistence type="predicted"/>
<feature type="transmembrane region" description="Helical" evidence="1">
    <location>
        <begin position="27"/>
        <end position="50"/>
    </location>
</feature>
<protein>
    <recommendedName>
        <fullName evidence="2">DUF6533 domain-containing protein</fullName>
    </recommendedName>
</protein>
<reference evidence="3 4" key="1">
    <citation type="submission" date="2014-04" db="EMBL/GenBank/DDBJ databases">
        <authorList>
            <consortium name="DOE Joint Genome Institute"/>
            <person name="Kuo A."/>
            <person name="Kohler A."/>
            <person name="Jargeat P."/>
            <person name="Nagy L.G."/>
            <person name="Floudas D."/>
            <person name="Copeland A."/>
            <person name="Barry K.W."/>
            <person name="Cichocki N."/>
            <person name="Veneault-Fourrey C."/>
            <person name="LaButti K."/>
            <person name="Lindquist E.A."/>
            <person name="Lipzen A."/>
            <person name="Lundell T."/>
            <person name="Morin E."/>
            <person name="Murat C."/>
            <person name="Sun H."/>
            <person name="Tunlid A."/>
            <person name="Henrissat B."/>
            <person name="Grigoriev I.V."/>
            <person name="Hibbett D.S."/>
            <person name="Martin F."/>
            <person name="Nordberg H.P."/>
            <person name="Cantor M.N."/>
            <person name="Hua S.X."/>
        </authorList>
    </citation>
    <scope>NUCLEOTIDE SEQUENCE [LARGE SCALE GENOMIC DNA]</scope>
    <source>
        <strain evidence="3 4">Ve08.2h10</strain>
    </source>
</reference>
<dbReference type="InterPro" id="IPR045340">
    <property type="entry name" value="DUF6533"/>
</dbReference>
<evidence type="ECO:0000256" key="1">
    <source>
        <dbReference type="SAM" id="Phobius"/>
    </source>
</evidence>
<feature type="transmembrane region" description="Helical" evidence="1">
    <location>
        <begin position="186"/>
        <end position="206"/>
    </location>
</feature>
<name>A0A0D0D127_9AGAM</name>
<dbReference type="AlphaFoldDB" id="A0A0D0D127"/>
<dbReference type="Proteomes" id="UP000054538">
    <property type="component" value="Unassembled WGS sequence"/>
</dbReference>
<accession>A0A0D0D127</accession>
<dbReference type="OrthoDB" id="2686513at2759"/>
<keyword evidence="1" id="KW-1133">Transmembrane helix</keyword>
<dbReference type="Pfam" id="PF20151">
    <property type="entry name" value="DUF6533"/>
    <property type="match status" value="1"/>
</dbReference>
<feature type="transmembrane region" description="Helical" evidence="1">
    <location>
        <begin position="92"/>
        <end position="113"/>
    </location>
</feature>